<proteinExistence type="predicted"/>
<feature type="domain" description="Protein kinase" evidence="2">
    <location>
        <begin position="1"/>
        <end position="280"/>
    </location>
</feature>
<evidence type="ECO:0000313" key="3">
    <source>
        <dbReference type="EMBL" id="CAD8177209.1"/>
    </source>
</evidence>
<dbReference type="PANTHER" id="PTHR44305">
    <property type="entry name" value="SI:DKEY-192D15.2-RELATED"/>
    <property type="match status" value="1"/>
</dbReference>
<name>A0A8S1VNM8_9CILI</name>
<accession>A0A8S1VNM8</accession>
<dbReference type="GO" id="GO:0005524">
    <property type="term" value="F:ATP binding"/>
    <property type="evidence" value="ECO:0007669"/>
    <property type="project" value="InterPro"/>
</dbReference>
<dbReference type="SMART" id="SM00220">
    <property type="entry name" value="S_TKc"/>
    <property type="match status" value="1"/>
</dbReference>
<dbReference type="PROSITE" id="PS50011">
    <property type="entry name" value="PROTEIN_KINASE_DOM"/>
    <property type="match status" value="1"/>
</dbReference>
<comment type="caution">
    <text evidence="3">The sequence shown here is derived from an EMBL/GenBank/DDBJ whole genome shotgun (WGS) entry which is preliminary data.</text>
</comment>
<feature type="region of interest" description="Disordered" evidence="1">
    <location>
        <begin position="419"/>
        <end position="454"/>
    </location>
</feature>
<protein>
    <recommendedName>
        <fullName evidence="2">Protein kinase domain-containing protein</fullName>
    </recommendedName>
</protein>
<evidence type="ECO:0000313" key="4">
    <source>
        <dbReference type="Proteomes" id="UP000689195"/>
    </source>
</evidence>
<dbReference type="InterPro" id="IPR000719">
    <property type="entry name" value="Prot_kinase_dom"/>
</dbReference>
<dbReference type="Pfam" id="PF00069">
    <property type="entry name" value="Pkinase"/>
    <property type="match status" value="1"/>
</dbReference>
<dbReference type="EMBL" id="CAJJDO010000067">
    <property type="protein sequence ID" value="CAD8177209.1"/>
    <property type="molecule type" value="Genomic_DNA"/>
</dbReference>
<dbReference type="OrthoDB" id="10023235at2759"/>
<feature type="compositionally biased region" description="Polar residues" evidence="1">
    <location>
        <begin position="424"/>
        <end position="438"/>
    </location>
</feature>
<dbReference type="InterPro" id="IPR053083">
    <property type="entry name" value="TF_kinase-domain_protein"/>
</dbReference>
<keyword evidence="4" id="KW-1185">Reference proteome</keyword>
<gene>
    <name evidence="3" type="ORF">PPENT_87.1.T0670077</name>
</gene>
<dbReference type="PANTHER" id="PTHR44305:SF2">
    <property type="entry name" value="SI:DKEY-192D15.2"/>
    <property type="match status" value="1"/>
</dbReference>
<evidence type="ECO:0000256" key="1">
    <source>
        <dbReference type="SAM" id="MobiDB-lite"/>
    </source>
</evidence>
<dbReference type="Proteomes" id="UP000689195">
    <property type="component" value="Unassembled WGS sequence"/>
</dbReference>
<sequence length="480" mass="55194">MGAQQSVQEGIIKSKNFKILGYKENDLYGSFKIVESQGSQFAMVSKTCQNQEDYINLCKILKETQQQNGIKQLVKLVEVDTQEESNLCSTFYKVSALYEYYDITLREISNQASINCLFVLKSLSEGLSELYTHNQVHGNLIPDFVLVDKSKGEVKLNNCTQLTGYDHYKRILTSDGLWYLSPELVTALARKDLRPQYNHEKSEVYQLGLIALELWGNGNVQLFYDKQTFTLNQNVINEAIDEFGVRNGYVLKNVIKQMLQQDPNVRPTMKELSTSFTQLYEIQLQITEQESQLPQIPQNTQPITQQQVVTLCELNNEEVEQDNVQIYKESFQYQEDSNQNETCKQQFEESPKKFEKQNVDIQPQSVKSSISQSIKEYYVTGSIAAQFGQLALLENNIEYQSIGTAQFENHHDIDQDVLKEKPQNRQPNSTKSQESTIIKKSVKVNNNPPSNKKLISIKRPKHESIETKLPKQAVVINKRR</sequence>
<evidence type="ECO:0000259" key="2">
    <source>
        <dbReference type="PROSITE" id="PS50011"/>
    </source>
</evidence>
<feature type="compositionally biased region" description="Low complexity" evidence="1">
    <location>
        <begin position="443"/>
        <end position="453"/>
    </location>
</feature>
<dbReference type="GO" id="GO:0004672">
    <property type="term" value="F:protein kinase activity"/>
    <property type="evidence" value="ECO:0007669"/>
    <property type="project" value="InterPro"/>
</dbReference>
<organism evidence="3 4">
    <name type="scientific">Paramecium pentaurelia</name>
    <dbReference type="NCBI Taxonomy" id="43138"/>
    <lineage>
        <taxon>Eukaryota</taxon>
        <taxon>Sar</taxon>
        <taxon>Alveolata</taxon>
        <taxon>Ciliophora</taxon>
        <taxon>Intramacronucleata</taxon>
        <taxon>Oligohymenophorea</taxon>
        <taxon>Peniculida</taxon>
        <taxon>Parameciidae</taxon>
        <taxon>Paramecium</taxon>
    </lineage>
</organism>
<dbReference type="AlphaFoldDB" id="A0A8S1VNM8"/>
<reference evidence="3" key="1">
    <citation type="submission" date="2021-01" db="EMBL/GenBank/DDBJ databases">
        <authorList>
            <consortium name="Genoscope - CEA"/>
            <person name="William W."/>
        </authorList>
    </citation>
    <scope>NUCLEOTIDE SEQUENCE</scope>
</reference>